<dbReference type="AlphaFoldDB" id="A0A450YI42"/>
<evidence type="ECO:0000313" key="1">
    <source>
        <dbReference type="EMBL" id="VFK41240.1"/>
    </source>
</evidence>
<organism evidence="1">
    <name type="scientific">Candidatus Kentrum sp. TC</name>
    <dbReference type="NCBI Taxonomy" id="2126339"/>
    <lineage>
        <taxon>Bacteria</taxon>
        <taxon>Pseudomonadati</taxon>
        <taxon>Pseudomonadota</taxon>
        <taxon>Gammaproteobacteria</taxon>
        <taxon>Candidatus Kentrum</taxon>
    </lineage>
</organism>
<accession>A0A450YI42</accession>
<reference evidence="1" key="1">
    <citation type="submission" date="2019-02" db="EMBL/GenBank/DDBJ databases">
        <authorList>
            <person name="Gruber-Vodicka R. H."/>
            <person name="Seah K. B. B."/>
        </authorList>
    </citation>
    <scope>NUCLEOTIDE SEQUENCE</scope>
    <source>
        <strain evidence="1">BECK_BZ125</strain>
    </source>
</reference>
<sequence>MQKKLSRGKSVAYVANLPSCSIGMEACASSNHWYRIFTEMGHTVRLIAPQLVKPFVSGGLSMEYGIIIPQGIDQSRKRIPEIIEDELAKLRLEPIFSTVLVYWISESPILASASLFIESIEYPWQMRQ</sequence>
<evidence type="ECO:0008006" key="2">
    <source>
        <dbReference type="Google" id="ProtNLM"/>
    </source>
</evidence>
<dbReference type="EMBL" id="CAADFT010000010">
    <property type="protein sequence ID" value="VFK41240.1"/>
    <property type="molecule type" value="Genomic_DNA"/>
</dbReference>
<proteinExistence type="predicted"/>
<protein>
    <recommendedName>
        <fullName evidence="2">Transposase</fullName>
    </recommendedName>
</protein>
<gene>
    <name evidence="1" type="ORF">BECKTC1821E_GA0114239_101027</name>
</gene>
<name>A0A450YI42_9GAMM</name>